<organism evidence="2 3">
    <name type="scientific">Pleurodeles waltl</name>
    <name type="common">Iberian ribbed newt</name>
    <dbReference type="NCBI Taxonomy" id="8319"/>
    <lineage>
        <taxon>Eukaryota</taxon>
        <taxon>Metazoa</taxon>
        <taxon>Chordata</taxon>
        <taxon>Craniata</taxon>
        <taxon>Vertebrata</taxon>
        <taxon>Euteleostomi</taxon>
        <taxon>Amphibia</taxon>
        <taxon>Batrachia</taxon>
        <taxon>Caudata</taxon>
        <taxon>Salamandroidea</taxon>
        <taxon>Salamandridae</taxon>
        <taxon>Pleurodelinae</taxon>
        <taxon>Pleurodeles</taxon>
    </lineage>
</organism>
<evidence type="ECO:0000313" key="3">
    <source>
        <dbReference type="Proteomes" id="UP001066276"/>
    </source>
</evidence>
<dbReference type="EMBL" id="JANPWB010000015">
    <property type="protein sequence ID" value="KAJ1093046.1"/>
    <property type="molecule type" value="Genomic_DNA"/>
</dbReference>
<name>A0AAV7LN85_PLEWA</name>
<accession>A0AAV7LN85</accession>
<reference evidence="2" key="1">
    <citation type="journal article" date="2022" name="bioRxiv">
        <title>Sequencing and chromosome-scale assembly of the giantPleurodeles waltlgenome.</title>
        <authorList>
            <person name="Brown T."/>
            <person name="Elewa A."/>
            <person name="Iarovenko S."/>
            <person name="Subramanian E."/>
            <person name="Araus A.J."/>
            <person name="Petzold A."/>
            <person name="Susuki M."/>
            <person name="Suzuki K.-i.T."/>
            <person name="Hayashi T."/>
            <person name="Toyoda A."/>
            <person name="Oliveira C."/>
            <person name="Osipova E."/>
            <person name="Leigh N.D."/>
            <person name="Simon A."/>
            <person name="Yun M.H."/>
        </authorList>
    </citation>
    <scope>NUCLEOTIDE SEQUENCE</scope>
    <source>
        <strain evidence="2">20211129_DDA</strain>
        <tissue evidence="2">Liver</tissue>
    </source>
</reference>
<proteinExistence type="predicted"/>
<evidence type="ECO:0000256" key="1">
    <source>
        <dbReference type="SAM" id="MobiDB-lite"/>
    </source>
</evidence>
<dbReference type="PANTHER" id="PTHR37984">
    <property type="entry name" value="PROTEIN CBG26694"/>
    <property type="match status" value="1"/>
</dbReference>
<sequence>MSKRTRGEGGQTHRTPADTDPVRDDRRREHPSPPDDATRHAVKKQIASLTPASKRTMESLCHVRNELSVDPDGCLLRGYRMVIPSSLTDRIVQLAHYGHLGMVKMKSRLRIKVRFPLLDKQVETGAIV</sequence>
<evidence type="ECO:0000313" key="2">
    <source>
        <dbReference type="EMBL" id="KAJ1093046.1"/>
    </source>
</evidence>
<dbReference type="Gene3D" id="1.10.340.70">
    <property type="match status" value="1"/>
</dbReference>
<dbReference type="InterPro" id="IPR050951">
    <property type="entry name" value="Retrovirus_Pol_polyprotein"/>
</dbReference>
<dbReference type="AlphaFoldDB" id="A0AAV7LN85"/>
<feature type="compositionally biased region" description="Basic and acidic residues" evidence="1">
    <location>
        <begin position="15"/>
        <end position="39"/>
    </location>
</feature>
<evidence type="ECO:0008006" key="4">
    <source>
        <dbReference type="Google" id="ProtNLM"/>
    </source>
</evidence>
<dbReference type="Proteomes" id="UP001066276">
    <property type="component" value="Chromosome 11"/>
</dbReference>
<comment type="caution">
    <text evidence="2">The sequence shown here is derived from an EMBL/GenBank/DDBJ whole genome shotgun (WGS) entry which is preliminary data.</text>
</comment>
<dbReference type="PANTHER" id="PTHR37984:SF5">
    <property type="entry name" value="PROTEIN NYNRIN-LIKE"/>
    <property type="match status" value="1"/>
</dbReference>
<feature type="region of interest" description="Disordered" evidence="1">
    <location>
        <begin position="1"/>
        <end position="55"/>
    </location>
</feature>
<gene>
    <name evidence="2" type="ORF">NDU88_006155</name>
</gene>
<protein>
    <recommendedName>
        <fullName evidence="4">Integrase zinc-binding domain-containing protein</fullName>
    </recommendedName>
</protein>
<keyword evidence="3" id="KW-1185">Reference proteome</keyword>